<sequence>MKNMPIGDIKPKEDEDEVQIVNQPSSSMALQDGSEQDKILPNEDVHNRLMSKLKMLMHRFKYLKWHLNEEVNSLVDIPRNSSLVVLQEV</sequence>
<evidence type="ECO:0000313" key="2">
    <source>
        <dbReference type="Proteomes" id="UP001341281"/>
    </source>
</evidence>
<dbReference type="AlphaFoldDB" id="A0AAQ3USZ7"/>
<keyword evidence="2" id="KW-1185">Reference proteome</keyword>
<evidence type="ECO:0000313" key="1">
    <source>
        <dbReference type="EMBL" id="WVZ95627.1"/>
    </source>
</evidence>
<name>A0AAQ3USZ7_PASNO</name>
<organism evidence="1 2">
    <name type="scientific">Paspalum notatum var. saurae</name>
    <dbReference type="NCBI Taxonomy" id="547442"/>
    <lineage>
        <taxon>Eukaryota</taxon>
        <taxon>Viridiplantae</taxon>
        <taxon>Streptophyta</taxon>
        <taxon>Embryophyta</taxon>
        <taxon>Tracheophyta</taxon>
        <taxon>Spermatophyta</taxon>
        <taxon>Magnoliopsida</taxon>
        <taxon>Liliopsida</taxon>
        <taxon>Poales</taxon>
        <taxon>Poaceae</taxon>
        <taxon>PACMAD clade</taxon>
        <taxon>Panicoideae</taxon>
        <taxon>Andropogonodae</taxon>
        <taxon>Paspaleae</taxon>
        <taxon>Paspalinae</taxon>
        <taxon>Paspalum</taxon>
    </lineage>
</organism>
<gene>
    <name evidence="1" type="ORF">U9M48_041362</name>
</gene>
<reference evidence="1 2" key="1">
    <citation type="submission" date="2024-02" db="EMBL/GenBank/DDBJ databases">
        <title>High-quality chromosome-scale genome assembly of Pensacola bahiagrass (Paspalum notatum Flugge var. saurae).</title>
        <authorList>
            <person name="Vega J.M."/>
            <person name="Podio M."/>
            <person name="Orjuela J."/>
            <person name="Siena L.A."/>
            <person name="Pessino S.C."/>
            <person name="Combes M.C."/>
            <person name="Mariac C."/>
            <person name="Albertini E."/>
            <person name="Pupilli F."/>
            <person name="Ortiz J.P.A."/>
            <person name="Leblanc O."/>
        </authorList>
    </citation>
    <scope>NUCLEOTIDE SEQUENCE [LARGE SCALE GENOMIC DNA]</scope>
    <source>
        <strain evidence="1">R1</strain>
        <tissue evidence="1">Leaf</tissue>
    </source>
</reference>
<proteinExistence type="predicted"/>
<accession>A0AAQ3USZ7</accession>
<dbReference type="Proteomes" id="UP001341281">
    <property type="component" value="Chromosome 09"/>
</dbReference>
<dbReference type="EMBL" id="CP144753">
    <property type="protein sequence ID" value="WVZ95627.1"/>
    <property type="molecule type" value="Genomic_DNA"/>
</dbReference>
<protein>
    <submittedName>
        <fullName evidence="1">Uncharacterized protein</fullName>
    </submittedName>
</protein>